<feature type="compositionally biased region" description="Basic and acidic residues" evidence="14">
    <location>
        <begin position="420"/>
        <end position="430"/>
    </location>
</feature>
<dbReference type="InterPro" id="IPR008918">
    <property type="entry name" value="HhH2"/>
</dbReference>
<dbReference type="PROSITE" id="PS00842">
    <property type="entry name" value="XPG_2"/>
    <property type="match status" value="1"/>
</dbReference>
<dbReference type="SMART" id="SM00279">
    <property type="entry name" value="HhH2"/>
    <property type="match status" value="1"/>
</dbReference>
<feature type="compositionally biased region" description="Acidic residues" evidence="14">
    <location>
        <begin position="794"/>
        <end position="803"/>
    </location>
</feature>
<feature type="region of interest" description="Disordered" evidence="14">
    <location>
        <begin position="225"/>
        <end position="287"/>
    </location>
</feature>
<comment type="cofactor">
    <cofactor evidence="1">
        <name>Mg(2+)</name>
        <dbReference type="ChEBI" id="CHEBI:18420"/>
    </cofactor>
</comment>
<dbReference type="InterPro" id="IPR029060">
    <property type="entry name" value="PIN-like_dom_sf"/>
</dbReference>
<keyword evidence="11" id="KW-0496">Mitochondrion</keyword>
<feature type="compositionally biased region" description="Low complexity" evidence="14">
    <location>
        <begin position="154"/>
        <end position="166"/>
    </location>
</feature>
<evidence type="ECO:0000256" key="4">
    <source>
        <dbReference type="ARBA" id="ARBA00022553"/>
    </source>
</evidence>
<feature type="compositionally biased region" description="Polar residues" evidence="14">
    <location>
        <begin position="775"/>
        <end position="785"/>
    </location>
</feature>
<evidence type="ECO:0000256" key="1">
    <source>
        <dbReference type="ARBA" id="ARBA00001946"/>
    </source>
</evidence>
<evidence type="ECO:0000256" key="3">
    <source>
        <dbReference type="ARBA" id="ARBA00005283"/>
    </source>
</evidence>
<organism evidence="17 18">
    <name type="scientific">Cylindrotheca closterium</name>
    <dbReference type="NCBI Taxonomy" id="2856"/>
    <lineage>
        <taxon>Eukaryota</taxon>
        <taxon>Sar</taxon>
        <taxon>Stramenopiles</taxon>
        <taxon>Ochrophyta</taxon>
        <taxon>Bacillariophyta</taxon>
        <taxon>Bacillariophyceae</taxon>
        <taxon>Bacillariophycidae</taxon>
        <taxon>Bacillariales</taxon>
        <taxon>Bacillariaceae</taxon>
        <taxon>Cylindrotheca</taxon>
    </lineage>
</organism>
<feature type="region of interest" description="Disordered" evidence="14">
    <location>
        <begin position="368"/>
        <end position="388"/>
    </location>
</feature>
<accession>A0AAD2JLN5</accession>
<name>A0AAD2JLN5_9STRA</name>
<feature type="region of interest" description="Disordered" evidence="14">
    <location>
        <begin position="127"/>
        <end position="173"/>
    </location>
</feature>
<dbReference type="SMART" id="SM00485">
    <property type="entry name" value="XPGN"/>
    <property type="match status" value="1"/>
</dbReference>
<dbReference type="CDD" id="cd09868">
    <property type="entry name" value="PIN_XPG_RAD2"/>
    <property type="match status" value="2"/>
</dbReference>
<feature type="region of interest" description="Disordered" evidence="14">
    <location>
        <begin position="632"/>
        <end position="832"/>
    </location>
</feature>
<dbReference type="SUPFAM" id="SSF88723">
    <property type="entry name" value="PIN domain-like"/>
    <property type="match status" value="1"/>
</dbReference>
<feature type="compositionally biased region" description="Acidic residues" evidence="14">
    <location>
        <begin position="547"/>
        <end position="562"/>
    </location>
</feature>
<evidence type="ECO:0000313" key="18">
    <source>
        <dbReference type="Proteomes" id="UP001295423"/>
    </source>
</evidence>
<evidence type="ECO:0000256" key="5">
    <source>
        <dbReference type="ARBA" id="ARBA00022722"/>
    </source>
</evidence>
<dbReference type="InterPro" id="IPR019974">
    <property type="entry name" value="XPG_CS"/>
</dbReference>
<comment type="caution">
    <text evidence="17">The sequence shown here is derived from an EMBL/GenBank/DDBJ whole genome shotgun (WGS) entry which is preliminary data.</text>
</comment>
<dbReference type="SMART" id="SM00484">
    <property type="entry name" value="XPGI"/>
    <property type="match status" value="1"/>
</dbReference>
<feature type="compositionally biased region" description="Basic and acidic residues" evidence="14">
    <location>
        <begin position="911"/>
        <end position="920"/>
    </location>
</feature>
<comment type="similarity">
    <text evidence="3">Belongs to the XPG/RAD2 endonuclease family. XPG subfamily.</text>
</comment>
<dbReference type="InterPro" id="IPR006086">
    <property type="entry name" value="XPG-I_dom"/>
</dbReference>
<feature type="compositionally biased region" description="Acidic residues" evidence="14">
    <location>
        <begin position="431"/>
        <end position="443"/>
    </location>
</feature>
<evidence type="ECO:0000256" key="12">
    <source>
        <dbReference type="ARBA" id="ARBA00023204"/>
    </source>
</evidence>
<feature type="compositionally biased region" description="Basic and acidic residues" evidence="14">
    <location>
        <begin position="251"/>
        <end position="266"/>
    </location>
</feature>
<keyword evidence="13" id="KW-0539">Nucleus</keyword>
<dbReference type="AlphaFoldDB" id="A0AAD2JLN5"/>
<dbReference type="Pfam" id="PF00752">
    <property type="entry name" value="XPG_N"/>
    <property type="match status" value="1"/>
</dbReference>
<dbReference type="EMBL" id="CAKOGP040002092">
    <property type="protein sequence ID" value="CAJ1962062.1"/>
    <property type="molecule type" value="Genomic_DNA"/>
</dbReference>
<feature type="compositionally biased region" description="Basic and acidic residues" evidence="14">
    <location>
        <begin position="751"/>
        <end position="760"/>
    </location>
</feature>
<dbReference type="GO" id="GO:0046872">
    <property type="term" value="F:metal ion binding"/>
    <property type="evidence" value="ECO:0007669"/>
    <property type="project" value="UniProtKB-KW"/>
</dbReference>
<reference evidence="17" key="1">
    <citation type="submission" date="2023-08" db="EMBL/GenBank/DDBJ databases">
        <authorList>
            <person name="Audoor S."/>
            <person name="Bilcke G."/>
        </authorList>
    </citation>
    <scope>NUCLEOTIDE SEQUENCE</scope>
</reference>
<feature type="compositionally biased region" description="Basic and acidic residues" evidence="14">
    <location>
        <begin position="133"/>
        <end position="147"/>
    </location>
</feature>
<feature type="compositionally biased region" description="Polar residues" evidence="14">
    <location>
        <begin position="807"/>
        <end position="821"/>
    </location>
</feature>
<keyword evidence="9" id="KW-0378">Hydrolase</keyword>
<feature type="compositionally biased region" description="Polar residues" evidence="14">
    <location>
        <begin position="480"/>
        <end position="490"/>
    </location>
</feature>
<dbReference type="GO" id="GO:0004520">
    <property type="term" value="F:DNA endonuclease activity"/>
    <property type="evidence" value="ECO:0007669"/>
    <property type="project" value="TreeGrafter"/>
</dbReference>
<proteinExistence type="inferred from homology"/>
<feature type="region of interest" description="Disordered" evidence="14">
    <location>
        <begin position="1232"/>
        <end position="1258"/>
    </location>
</feature>
<sequence length="1258" mass="140074">MGVKGLWRLLLPIGRRISIETLEGKILAIDASIWLTQFLQALKDPNTGSALPAAHLVGFLRRLCKLRFHGIRPVLVFDGATPEIKLRELKERRQRREQFRAKGEDGGIVRMAKKLLTQQLQKHGRSFMNATAEETKANSEEEKSRIENKKRKGSALAASSKSSSMAPGFYDPDAEAEDKVIEEIERKSDPTGSNEAVDSEYVKQAQILENDGRDILEILNDEEEAARKAREEELGEQPNDWDRAVVLTSASRKEQERKQKEHDEQQKNQAGVQPKWNYGRRTKKKGTASSYAAFRNQAPNGEFDVDYVASLPSHERKDWVEEAQKNRRMESRREFMKVAYDQESFSHSQLQNFLKSTKLNQDIHKMATKTVQQESSKLGVRQAGDGSKRIIFQREVESKQQSQKRSKAALLAEFSKKKLSILEDNHSKSDENDDDSEEIEWEDADKKPAAARAIVDDDDSDSDDEPKSDGKHKTVPFFSPNDSNIGQISTKKPPPSEKIESVARRPQVIQSDSDSDNDQMDSDARLARQLQEEEDRNPDAELAQQLQDEELGITLQEDEDGNASDGGVVSLPTGQRELDYYLCSDDDSNEGGGGFIPSNEKVEVYGEGFLASSPAGATKAADVVTGSHAVDSKMAQQLEDEKLAMAMQNEEYEENGGSGGGFLPSGDNGPDSDVEGGGGFLPSEDHEGGGASSSHGGDDDGDDGDDEEDDDDIDWEDGGLENDGINQANEKISSDAAESHTSNGDYGSRPQNEECAKDDSLVVQERRKKLRQEPLASQPNTNSDSYSHEKQEKDDMEYDDFDELPASTATNDWDMGSSKSAKVSEALTHAQDTASRLTNWAGRAFRKAVAQHAEESGTVVPEASKPSSLLPKQKVTIEEDSSDDDDDDDDNDNDEPVVLKFQRAAPEAEEQADRGTRGRDGQQSISSPYFDYGSQDGMTSNQQMEEDMAAFASRETQSTDMMDTVTDEMKAEIMQLLHLFGVPFVEAPAEAESQCVMLEQLGLVDGIVTQDSDAFVFGGKHVYKNIFDDKKYVEIYNTEDAEREMNLTRDGMVGLALLLGGDYTQGVHGVGIVNGMEIIQAFEVSQDINNLKRFRQWLDGFDGQDALKKKKEENNLTKEEAFNRKHRTARTRWEAPKHFPDPRVLSAYLNPVVDKSDTPFSWGVPNLDGLVSFCTRNIGWTPAETNALLKPVLKRIEETGTMRQTRLDTFMRYEDGIKFAAVRSKRLREVLENVQGGDNNSEESSKKTKTNDGNNKEL</sequence>
<feature type="domain" description="XPG-I" evidence="15">
    <location>
        <begin position="978"/>
        <end position="1047"/>
    </location>
</feature>
<keyword evidence="6" id="KW-0479">Metal-binding</keyword>
<dbReference type="GO" id="GO:0006289">
    <property type="term" value="P:nucleotide-excision repair"/>
    <property type="evidence" value="ECO:0007669"/>
    <property type="project" value="InterPro"/>
</dbReference>
<dbReference type="CDD" id="cd09904">
    <property type="entry name" value="H3TH_XPG"/>
    <property type="match status" value="1"/>
</dbReference>
<feature type="compositionally biased region" description="Acidic residues" evidence="14">
    <location>
        <begin position="699"/>
        <end position="720"/>
    </location>
</feature>
<evidence type="ECO:0000256" key="7">
    <source>
        <dbReference type="ARBA" id="ARBA00022759"/>
    </source>
</evidence>
<dbReference type="Proteomes" id="UP001295423">
    <property type="component" value="Unassembled WGS sequence"/>
</dbReference>
<evidence type="ECO:0000256" key="13">
    <source>
        <dbReference type="ARBA" id="ARBA00023242"/>
    </source>
</evidence>
<feature type="domain" description="XPG N-terminal" evidence="16">
    <location>
        <begin position="1"/>
        <end position="99"/>
    </location>
</feature>
<keyword evidence="7" id="KW-0255">Endonuclease</keyword>
<feature type="compositionally biased region" description="Basic and acidic residues" evidence="14">
    <location>
        <begin position="1243"/>
        <end position="1258"/>
    </location>
</feature>
<evidence type="ECO:0008006" key="19">
    <source>
        <dbReference type="Google" id="ProtNLM"/>
    </source>
</evidence>
<evidence type="ECO:0000256" key="11">
    <source>
        <dbReference type="ARBA" id="ARBA00023128"/>
    </source>
</evidence>
<dbReference type="InterPro" id="IPR001044">
    <property type="entry name" value="XPG/Rad2_eukaryotes"/>
</dbReference>
<keyword evidence="18" id="KW-1185">Reference proteome</keyword>
<dbReference type="InterPro" id="IPR006085">
    <property type="entry name" value="XPG_DNA_repair_N"/>
</dbReference>
<evidence type="ECO:0000256" key="2">
    <source>
        <dbReference type="ARBA" id="ARBA00004123"/>
    </source>
</evidence>
<dbReference type="PANTHER" id="PTHR16171:SF7">
    <property type="entry name" value="DNA REPAIR PROTEIN RAD2"/>
    <property type="match status" value="1"/>
</dbReference>
<dbReference type="InterPro" id="IPR006084">
    <property type="entry name" value="XPG/Rad2"/>
</dbReference>
<feature type="compositionally biased region" description="Basic and acidic residues" evidence="14">
    <location>
        <begin position="494"/>
        <end position="503"/>
    </location>
</feature>
<keyword evidence="10" id="KW-0460">Magnesium</keyword>
<feature type="region of interest" description="Disordered" evidence="14">
    <location>
        <begin position="420"/>
        <end position="599"/>
    </location>
</feature>
<dbReference type="PRINTS" id="PR00066">
    <property type="entry name" value="XRODRMPGMNTG"/>
</dbReference>
<dbReference type="Gene3D" id="1.10.150.20">
    <property type="entry name" value="5' to 3' exonuclease, C-terminal subdomain"/>
    <property type="match status" value="1"/>
</dbReference>
<evidence type="ECO:0000256" key="9">
    <source>
        <dbReference type="ARBA" id="ARBA00022801"/>
    </source>
</evidence>
<keyword evidence="4" id="KW-0597">Phosphoprotein</keyword>
<dbReference type="Gene3D" id="3.40.50.1010">
    <property type="entry name" value="5'-nuclease"/>
    <property type="match status" value="2"/>
</dbReference>
<evidence type="ECO:0000256" key="14">
    <source>
        <dbReference type="SAM" id="MobiDB-lite"/>
    </source>
</evidence>
<gene>
    <name evidence="17" type="ORF">CYCCA115_LOCUS19507</name>
</gene>
<dbReference type="Pfam" id="PF00867">
    <property type="entry name" value="XPG_I"/>
    <property type="match status" value="1"/>
</dbReference>
<keyword evidence="8" id="KW-0227">DNA damage</keyword>
<dbReference type="InterPro" id="IPR036279">
    <property type="entry name" value="5-3_exonuclease_C_sf"/>
</dbReference>
<dbReference type="PRINTS" id="PR00853">
    <property type="entry name" value="XPGRADSUPER"/>
</dbReference>
<evidence type="ECO:0000256" key="10">
    <source>
        <dbReference type="ARBA" id="ARBA00022842"/>
    </source>
</evidence>
<dbReference type="GO" id="GO:0003697">
    <property type="term" value="F:single-stranded DNA binding"/>
    <property type="evidence" value="ECO:0007669"/>
    <property type="project" value="InterPro"/>
</dbReference>
<keyword evidence="5" id="KW-0540">Nuclease</keyword>
<protein>
    <recommendedName>
        <fullName evidence="19">DNA repair protein RAD2</fullName>
    </recommendedName>
</protein>
<feature type="region of interest" description="Disordered" evidence="14">
    <location>
        <begin position="849"/>
        <end position="937"/>
    </location>
</feature>
<evidence type="ECO:0000259" key="15">
    <source>
        <dbReference type="SMART" id="SM00484"/>
    </source>
</evidence>
<dbReference type="GO" id="GO:0005634">
    <property type="term" value="C:nucleus"/>
    <property type="evidence" value="ECO:0007669"/>
    <property type="project" value="UniProtKB-SubCell"/>
</dbReference>
<comment type="subcellular location">
    <subcellularLocation>
        <location evidence="2">Nucleus</location>
    </subcellularLocation>
</comment>
<evidence type="ECO:0000256" key="8">
    <source>
        <dbReference type="ARBA" id="ARBA00022763"/>
    </source>
</evidence>
<dbReference type="GO" id="GO:0016788">
    <property type="term" value="F:hydrolase activity, acting on ester bonds"/>
    <property type="evidence" value="ECO:0007669"/>
    <property type="project" value="InterPro"/>
</dbReference>
<evidence type="ECO:0000313" key="17">
    <source>
        <dbReference type="EMBL" id="CAJ1962062.1"/>
    </source>
</evidence>
<feature type="compositionally biased region" description="Acidic residues" evidence="14">
    <location>
        <begin position="878"/>
        <end position="895"/>
    </location>
</feature>
<evidence type="ECO:0000259" key="16">
    <source>
        <dbReference type="SMART" id="SM00485"/>
    </source>
</evidence>
<dbReference type="PANTHER" id="PTHR16171">
    <property type="entry name" value="DNA REPAIR PROTEIN COMPLEMENTING XP-G CELLS-RELATED"/>
    <property type="match status" value="1"/>
</dbReference>
<keyword evidence="12" id="KW-0234">DNA repair</keyword>
<evidence type="ECO:0000256" key="6">
    <source>
        <dbReference type="ARBA" id="ARBA00022723"/>
    </source>
</evidence>
<dbReference type="SUPFAM" id="SSF47807">
    <property type="entry name" value="5' to 3' exonuclease, C-terminal subdomain"/>
    <property type="match status" value="1"/>
</dbReference>